<protein>
    <submittedName>
        <fullName evidence="1">SFRICE_005116</fullName>
    </submittedName>
</protein>
<dbReference type="AlphaFoldDB" id="A0A2H1W4Y6"/>
<gene>
    <name evidence="1" type="ORF">SFRICE_005116</name>
</gene>
<name>A0A2H1W4Y6_SPOFR</name>
<proteinExistence type="predicted"/>
<organism evidence="1">
    <name type="scientific">Spodoptera frugiperda</name>
    <name type="common">Fall armyworm</name>
    <dbReference type="NCBI Taxonomy" id="7108"/>
    <lineage>
        <taxon>Eukaryota</taxon>
        <taxon>Metazoa</taxon>
        <taxon>Ecdysozoa</taxon>
        <taxon>Arthropoda</taxon>
        <taxon>Hexapoda</taxon>
        <taxon>Insecta</taxon>
        <taxon>Pterygota</taxon>
        <taxon>Neoptera</taxon>
        <taxon>Endopterygota</taxon>
        <taxon>Lepidoptera</taxon>
        <taxon>Glossata</taxon>
        <taxon>Ditrysia</taxon>
        <taxon>Noctuoidea</taxon>
        <taxon>Noctuidae</taxon>
        <taxon>Amphipyrinae</taxon>
        <taxon>Spodoptera</taxon>
    </lineage>
</organism>
<reference evidence="1" key="1">
    <citation type="submission" date="2016-07" db="EMBL/GenBank/DDBJ databases">
        <authorList>
            <person name="Bretaudeau A."/>
        </authorList>
    </citation>
    <scope>NUCLEOTIDE SEQUENCE</scope>
    <source>
        <strain evidence="1">Rice</strain>
        <tissue evidence="1">Whole body</tissue>
    </source>
</reference>
<dbReference type="EMBL" id="ODYU01006332">
    <property type="protein sequence ID" value="SOQ48083.1"/>
    <property type="molecule type" value="Genomic_DNA"/>
</dbReference>
<sequence>MNIHIHYNASGYVAGTGQHTTWISYAHTACWTSLSHVPVYSDPECTRSFMYSMHTAADCSTTERALRARTAERCAVVMPSVVIVYSKYTGTEHVSWLLPPRLASFEEYEA</sequence>
<accession>A0A2H1W4Y6</accession>
<evidence type="ECO:0000313" key="1">
    <source>
        <dbReference type="EMBL" id="SOQ48083.1"/>
    </source>
</evidence>